<organism evidence="1 2">
    <name type="scientific">Microbulbifer elongatus</name>
    <dbReference type="NCBI Taxonomy" id="86173"/>
    <lineage>
        <taxon>Bacteria</taxon>
        <taxon>Pseudomonadati</taxon>
        <taxon>Pseudomonadota</taxon>
        <taxon>Gammaproteobacteria</taxon>
        <taxon>Cellvibrionales</taxon>
        <taxon>Microbulbiferaceae</taxon>
        <taxon>Microbulbifer</taxon>
    </lineage>
</organism>
<name>A0ABT1P2M6_9GAMM</name>
<sequence length="115" mass="13698">MALSEFELKKCEKALDNFLSLRRPPAHIRDEVDLQYRIENQSVVIFEVRPEWQDPSRKMEIPVAKATFVKRQKIWKVCWQRQDLKWHSYPPDPEVKSIEDFVAIVDEDANCCFFG</sequence>
<accession>A0ABT1P2M6</accession>
<dbReference type="RefSeq" id="WP_255874130.1">
    <property type="nucleotide sequence ID" value="NZ_JACASI010000019.1"/>
</dbReference>
<dbReference type="EMBL" id="JACASI010000019">
    <property type="protein sequence ID" value="MCQ3829244.1"/>
    <property type="molecule type" value="Genomic_DNA"/>
</dbReference>
<dbReference type="InterPro" id="IPR021388">
    <property type="entry name" value="DUF3024"/>
</dbReference>
<dbReference type="Proteomes" id="UP001205566">
    <property type="component" value="Unassembled WGS sequence"/>
</dbReference>
<evidence type="ECO:0000313" key="2">
    <source>
        <dbReference type="Proteomes" id="UP001205566"/>
    </source>
</evidence>
<dbReference type="Pfam" id="PF11225">
    <property type="entry name" value="DUF3024"/>
    <property type="match status" value="1"/>
</dbReference>
<gene>
    <name evidence="1" type="ORF">HXX02_07285</name>
</gene>
<reference evidence="1" key="1">
    <citation type="thesis" date="2020" institute="Technische Universitat Dresden" country="Dresden, Germany">
        <title>The Agarolytic System of Microbulbifer elongatus PORT2, Isolated from Batu Karas, Pangandaran West Java Indonesia.</title>
        <authorList>
            <person name="Anggraeni S.R."/>
        </authorList>
    </citation>
    <scope>NUCLEOTIDE SEQUENCE</scope>
    <source>
        <strain evidence="1">PORT2</strain>
    </source>
</reference>
<keyword evidence="2" id="KW-1185">Reference proteome</keyword>
<comment type="caution">
    <text evidence="1">The sequence shown here is derived from an EMBL/GenBank/DDBJ whole genome shotgun (WGS) entry which is preliminary data.</text>
</comment>
<protein>
    <submittedName>
        <fullName evidence="1">DUF3024 domain-containing protein</fullName>
    </submittedName>
</protein>
<proteinExistence type="predicted"/>
<evidence type="ECO:0000313" key="1">
    <source>
        <dbReference type="EMBL" id="MCQ3829244.1"/>
    </source>
</evidence>